<feature type="compositionally biased region" description="Low complexity" evidence="1">
    <location>
        <begin position="181"/>
        <end position="199"/>
    </location>
</feature>
<dbReference type="RefSeq" id="WP_106685208.1">
    <property type="nucleotide sequence ID" value="NZ_CP027667.1"/>
</dbReference>
<evidence type="ECO:0000256" key="1">
    <source>
        <dbReference type="SAM" id="MobiDB-lite"/>
    </source>
</evidence>
<feature type="domain" description="DUF4124" evidence="4">
    <location>
        <begin position="15"/>
        <end position="47"/>
    </location>
</feature>
<dbReference type="Pfam" id="PF00462">
    <property type="entry name" value="Glutaredoxin"/>
    <property type="match status" value="1"/>
</dbReference>
<proteinExistence type="predicted"/>
<reference evidence="5 6" key="1">
    <citation type="submission" date="2018-03" db="EMBL/GenBank/DDBJ databases">
        <title>Genome sequencing of Melaminivora sp.</title>
        <authorList>
            <person name="Kim S.-J."/>
            <person name="Heo J."/>
            <person name="Ahn J.-H."/>
            <person name="Kwon S.-W."/>
        </authorList>
    </citation>
    <scope>NUCLEOTIDE SEQUENCE [LARGE SCALE GENOMIC DNA]</scope>
    <source>
        <strain evidence="5 6">SC2-9</strain>
    </source>
</reference>
<evidence type="ECO:0000259" key="3">
    <source>
        <dbReference type="Pfam" id="PF00462"/>
    </source>
</evidence>
<protein>
    <submittedName>
        <fullName evidence="5">NrdH-redoxin</fullName>
    </submittedName>
</protein>
<dbReference type="Proteomes" id="UP000237925">
    <property type="component" value="Chromosome"/>
</dbReference>
<dbReference type="InterPro" id="IPR036249">
    <property type="entry name" value="Thioredoxin-like_sf"/>
</dbReference>
<sequence length="218" mass="22760">MTALRTAFFATAACALALAAPLASAQQVYRIVGPDGKVTFTDRAPDPSLADTQASSRLRAGGAVVAEELPYLLRQIVARYPVTLYTGDGCTPCANARVLLMQRGVPFAERTVNTAEDIEALKRLAGEATLPFATIGAQQLKGYSDVEWTQYLDAAGYPKQSQLPVNYRRAAAAPLAPAVAKPAAPAASAPADTARGAARPDGRPAPPRNPSNPAGIVF</sequence>
<dbReference type="CDD" id="cd02976">
    <property type="entry name" value="NrdH"/>
    <property type="match status" value="1"/>
</dbReference>
<evidence type="ECO:0000256" key="2">
    <source>
        <dbReference type="SAM" id="SignalP"/>
    </source>
</evidence>
<dbReference type="SUPFAM" id="SSF52833">
    <property type="entry name" value="Thioredoxin-like"/>
    <property type="match status" value="1"/>
</dbReference>
<name>A0A2R3QGC0_9BURK</name>
<dbReference type="OrthoDB" id="8794394at2"/>
<accession>A0A2R3QGC0</accession>
<evidence type="ECO:0000259" key="4">
    <source>
        <dbReference type="Pfam" id="PF13511"/>
    </source>
</evidence>
<feature type="domain" description="Glutaredoxin" evidence="3">
    <location>
        <begin position="82"/>
        <end position="131"/>
    </location>
</feature>
<dbReference type="EMBL" id="CP027667">
    <property type="protein sequence ID" value="AVO50815.1"/>
    <property type="molecule type" value="Genomic_DNA"/>
</dbReference>
<feature type="chain" id="PRO_5015331022" evidence="2">
    <location>
        <begin position="26"/>
        <end position="218"/>
    </location>
</feature>
<keyword evidence="2" id="KW-0732">Signal</keyword>
<dbReference type="InterPro" id="IPR025392">
    <property type="entry name" value="DUF4124"/>
</dbReference>
<dbReference type="InterPro" id="IPR002109">
    <property type="entry name" value="Glutaredoxin"/>
</dbReference>
<evidence type="ECO:0000313" key="6">
    <source>
        <dbReference type="Proteomes" id="UP000237925"/>
    </source>
</evidence>
<dbReference type="Pfam" id="PF13511">
    <property type="entry name" value="DUF4124"/>
    <property type="match status" value="1"/>
</dbReference>
<organism evidence="5 6">
    <name type="scientific">Melaminivora suipulveris</name>
    <dbReference type="NCBI Taxonomy" id="2109913"/>
    <lineage>
        <taxon>Bacteria</taxon>
        <taxon>Pseudomonadati</taxon>
        <taxon>Pseudomonadota</taxon>
        <taxon>Betaproteobacteria</taxon>
        <taxon>Burkholderiales</taxon>
        <taxon>Comamonadaceae</taxon>
        <taxon>Melaminivora</taxon>
    </lineage>
</organism>
<feature type="region of interest" description="Disordered" evidence="1">
    <location>
        <begin position="181"/>
        <end position="218"/>
    </location>
</feature>
<dbReference type="Gene3D" id="3.40.30.10">
    <property type="entry name" value="Glutaredoxin"/>
    <property type="match status" value="1"/>
</dbReference>
<gene>
    <name evidence="5" type="ORF">C6568_17470</name>
</gene>
<keyword evidence="6" id="KW-1185">Reference proteome</keyword>
<dbReference type="AlphaFoldDB" id="A0A2R3QGC0"/>
<dbReference type="PROSITE" id="PS51354">
    <property type="entry name" value="GLUTAREDOXIN_2"/>
    <property type="match status" value="1"/>
</dbReference>
<dbReference type="KEGG" id="mela:C6568_17470"/>
<evidence type="ECO:0000313" key="5">
    <source>
        <dbReference type="EMBL" id="AVO50815.1"/>
    </source>
</evidence>
<feature type="signal peptide" evidence="2">
    <location>
        <begin position="1"/>
        <end position="25"/>
    </location>
</feature>